<dbReference type="AlphaFoldDB" id="A0A832WKW2"/>
<protein>
    <submittedName>
        <fullName evidence="2">Uncharacterized protein</fullName>
    </submittedName>
</protein>
<feature type="transmembrane region" description="Helical" evidence="1">
    <location>
        <begin position="72"/>
        <end position="96"/>
    </location>
</feature>
<dbReference type="RefSeq" id="WP_148679470.1">
    <property type="nucleotide sequence ID" value="NZ_DUJS01000004.1"/>
</dbReference>
<dbReference type="GeneID" id="1477630"/>
<keyword evidence="1" id="KW-0812">Transmembrane</keyword>
<evidence type="ECO:0000313" key="2">
    <source>
        <dbReference type="EMBL" id="HII70520.1"/>
    </source>
</evidence>
<gene>
    <name evidence="2" type="ORF">HA336_04725</name>
</gene>
<name>A0A832WKW2_9EURY</name>
<keyword evidence="1" id="KW-1133">Transmembrane helix</keyword>
<feature type="transmembrane region" description="Helical" evidence="1">
    <location>
        <begin position="213"/>
        <end position="237"/>
    </location>
</feature>
<comment type="caution">
    <text evidence="2">The sequence shown here is derived from an EMBL/GenBank/DDBJ whole genome shotgun (WGS) entry which is preliminary data.</text>
</comment>
<evidence type="ECO:0000313" key="3">
    <source>
        <dbReference type="Proteomes" id="UP000619545"/>
    </source>
</evidence>
<evidence type="ECO:0000256" key="1">
    <source>
        <dbReference type="SAM" id="Phobius"/>
    </source>
</evidence>
<accession>A0A832WKW2</accession>
<feature type="transmembrane region" description="Helical" evidence="1">
    <location>
        <begin position="253"/>
        <end position="278"/>
    </location>
</feature>
<feature type="transmembrane region" description="Helical" evidence="1">
    <location>
        <begin position="182"/>
        <end position="201"/>
    </location>
</feature>
<feature type="transmembrane region" description="Helical" evidence="1">
    <location>
        <begin position="116"/>
        <end position="137"/>
    </location>
</feature>
<reference evidence="2" key="1">
    <citation type="journal article" date="2020" name="bioRxiv">
        <title>A rank-normalized archaeal taxonomy based on genome phylogeny resolves widespread incomplete and uneven classifications.</title>
        <authorList>
            <person name="Rinke C."/>
            <person name="Chuvochina M."/>
            <person name="Mussig A.J."/>
            <person name="Chaumeil P.-A."/>
            <person name="Waite D.W."/>
            <person name="Whitman W.B."/>
            <person name="Parks D.H."/>
            <person name="Hugenholtz P."/>
        </authorList>
    </citation>
    <scope>NUCLEOTIDE SEQUENCE</scope>
    <source>
        <strain evidence="2">UBA8853</strain>
    </source>
</reference>
<proteinExistence type="predicted"/>
<dbReference type="EMBL" id="DUJS01000004">
    <property type="protein sequence ID" value="HII70520.1"/>
    <property type="molecule type" value="Genomic_DNA"/>
</dbReference>
<organism evidence="2 3">
    <name type="scientific">Methanopyrus kandleri</name>
    <dbReference type="NCBI Taxonomy" id="2320"/>
    <lineage>
        <taxon>Archaea</taxon>
        <taxon>Methanobacteriati</taxon>
        <taxon>Methanobacteriota</taxon>
        <taxon>Methanomada group</taxon>
        <taxon>Methanopyri</taxon>
        <taxon>Methanopyrales</taxon>
        <taxon>Methanopyraceae</taxon>
        <taxon>Methanopyrus</taxon>
    </lineage>
</organism>
<sequence>MSLLYQVYLLPLALIYIFFASVVLWPISVAIIAVKWRRARKILNEAIGSGTVGPYGGVNGETGVRLSSTKVVWYYGIFDFPPIGLPVVALLSAVALGKGWENLTACPGIRNLSMSLLTWVFVNSCLLGIVGKLVWYLRLKRLDVKFIAESKKKVNRNIIKKICEKYKYIDVYSAFNVTLMMWFYNIFAGGIIVSLFTLIFYLTNTKTLLIHRYYYNILTVSISLVILTNSVLIGLWFSRRKYICSPKIQSNSIIIYLITAIVTIYTSVISCAMFEYVITGSLS</sequence>
<dbReference type="Proteomes" id="UP000619545">
    <property type="component" value="Unassembled WGS sequence"/>
</dbReference>
<feature type="transmembrane region" description="Helical" evidence="1">
    <location>
        <begin position="12"/>
        <end position="34"/>
    </location>
</feature>
<keyword evidence="1" id="KW-0472">Membrane</keyword>